<dbReference type="EMBL" id="LSTO01000001">
    <property type="protein sequence ID" value="OWW21473.1"/>
    <property type="molecule type" value="Genomic_DNA"/>
</dbReference>
<dbReference type="InterPro" id="IPR051932">
    <property type="entry name" value="Bact_StressResp_Reg"/>
</dbReference>
<reference evidence="2 3" key="1">
    <citation type="submission" date="2016-02" db="EMBL/GenBank/DDBJ databases">
        <authorList>
            <person name="Wen L."/>
            <person name="He K."/>
            <person name="Yang H."/>
        </authorList>
    </citation>
    <scope>NUCLEOTIDE SEQUENCE [LARGE SCALE GENOMIC DNA]</scope>
    <source>
        <strain evidence="2 3">TSA40</strain>
    </source>
</reference>
<keyword evidence="3" id="KW-1185">Reference proteome</keyword>
<dbReference type="CDD" id="cd07041">
    <property type="entry name" value="STAS_RsbR_RsbS_like"/>
    <property type="match status" value="1"/>
</dbReference>
<feature type="domain" description="STAS" evidence="1">
    <location>
        <begin position="1"/>
        <end position="112"/>
    </location>
</feature>
<sequence length="125" mass="13842">MAVPILKQEDFLIASIQDELSDAELVQLRDQLVAKVRQFRSRAVLIDVTVLDIMDSFAARTLRSIAHMTKLLGAETVVAGIQPDVALSMVQLGLTLEGIVVALDLEDGLALLRRRERQKHAANRQ</sequence>
<dbReference type="Gene3D" id="3.30.750.24">
    <property type="entry name" value="STAS domain"/>
    <property type="match status" value="1"/>
</dbReference>
<dbReference type="SUPFAM" id="SSF52091">
    <property type="entry name" value="SpoIIaa-like"/>
    <property type="match status" value="1"/>
</dbReference>
<evidence type="ECO:0000259" key="1">
    <source>
        <dbReference type="PROSITE" id="PS50801"/>
    </source>
</evidence>
<gene>
    <name evidence="2" type="ORF">AYR66_20260</name>
</gene>
<dbReference type="Proteomes" id="UP000197535">
    <property type="component" value="Unassembled WGS sequence"/>
</dbReference>
<organism evidence="2 3">
    <name type="scientific">Noviherbaspirillum denitrificans</name>
    <dbReference type="NCBI Taxonomy" id="1968433"/>
    <lineage>
        <taxon>Bacteria</taxon>
        <taxon>Pseudomonadati</taxon>
        <taxon>Pseudomonadota</taxon>
        <taxon>Betaproteobacteria</taxon>
        <taxon>Burkholderiales</taxon>
        <taxon>Oxalobacteraceae</taxon>
        <taxon>Noviherbaspirillum</taxon>
    </lineage>
</organism>
<name>A0A254TLI1_9BURK</name>
<dbReference type="InterPro" id="IPR036513">
    <property type="entry name" value="STAS_dom_sf"/>
</dbReference>
<dbReference type="RefSeq" id="WP_088708327.1">
    <property type="nucleotide sequence ID" value="NZ_LSTO01000001.1"/>
</dbReference>
<dbReference type="AlphaFoldDB" id="A0A254TLI1"/>
<dbReference type="PANTHER" id="PTHR33745">
    <property type="entry name" value="RSBT ANTAGONIST PROTEIN RSBS-RELATED"/>
    <property type="match status" value="1"/>
</dbReference>
<protein>
    <submittedName>
        <fullName evidence="2">Anti-anti-sigma factor</fullName>
    </submittedName>
</protein>
<dbReference type="OrthoDB" id="9797171at2"/>
<dbReference type="PANTHER" id="PTHR33745:SF1">
    <property type="entry name" value="RSBT ANTAGONIST PROTEIN RSBS"/>
    <property type="match status" value="1"/>
</dbReference>
<evidence type="ECO:0000313" key="3">
    <source>
        <dbReference type="Proteomes" id="UP000197535"/>
    </source>
</evidence>
<comment type="caution">
    <text evidence="2">The sequence shown here is derived from an EMBL/GenBank/DDBJ whole genome shotgun (WGS) entry which is preliminary data.</text>
</comment>
<evidence type="ECO:0000313" key="2">
    <source>
        <dbReference type="EMBL" id="OWW21473.1"/>
    </source>
</evidence>
<proteinExistence type="predicted"/>
<dbReference type="InterPro" id="IPR002645">
    <property type="entry name" value="STAS_dom"/>
</dbReference>
<accession>A0A254TLI1</accession>
<dbReference type="PROSITE" id="PS50801">
    <property type="entry name" value="STAS"/>
    <property type="match status" value="1"/>
</dbReference>
<dbReference type="Pfam" id="PF01740">
    <property type="entry name" value="STAS"/>
    <property type="match status" value="1"/>
</dbReference>